<sequence>MSYLTESLKIEILMMIGYGDRARTQCEVVRLFRETHPDLPPLNQGTISKIEAQYREMGHVRKGRLYRVNRTLPSKRQAVVDDDTKLNLLLALEENPITPARQLARDSNLNYKTVLKILKYEKKRPYKMQAVQELLEDDPDRQTTVGKSLSKFKEWGSSWDDQQTSTSTDYSRDGDCTNYDANLGEKQGEQRLQRTIRRGIEKVSIENKDNALVEFISHNPFETAVKAREETLFPRSLRTTQRRLKQCGFKNCVAAHKMFLTEEHKQRRVKFANEFLQGNEFWNNVMFSDEKTFQSFKNGRLPVYRSRNTRFEENYTLSTTNSGRFSVNVWAWISVHDPGVCWQIDGRLTSAHYTNILENVMLPSAAILIPNYQAPLSWLYILIAPLCLKTEG</sequence>
<dbReference type="GO" id="GO:0015074">
    <property type="term" value="P:DNA integration"/>
    <property type="evidence" value="ECO:0007669"/>
    <property type="project" value="InterPro"/>
</dbReference>
<gene>
    <name evidence="2" type="ORF">NQ318_014692</name>
</gene>
<dbReference type="Pfam" id="PF01498">
    <property type="entry name" value="HTH_Tnp_Tc3_2"/>
    <property type="match status" value="1"/>
</dbReference>
<dbReference type="PANTHER" id="PTHR47326:SF1">
    <property type="entry name" value="HTH PSQ-TYPE DOMAIN-CONTAINING PROTEIN"/>
    <property type="match status" value="1"/>
</dbReference>
<dbReference type="Gene3D" id="3.30.420.10">
    <property type="entry name" value="Ribonuclease H-like superfamily/Ribonuclease H"/>
    <property type="match status" value="1"/>
</dbReference>
<protein>
    <recommendedName>
        <fullName evidence="1">Transposase Tc1-like domain-containing protein</fullName>
    </recommendedName>
</protein>
<feature type="domain" description="Transposase Tc1-like" evidence="1">
    <location>
        <begin position="211"/>
        <end position="276"/>
    </location>
</feature>
<accession>A0AAV8ZDK8</accession>
<evidence type="ECO:0000259" key="1">
    <source>
        <dbReference type="Pfam" id="PF01498"/>
    </source>
</evidence>
<evidence type="ECO:0000313" key="3">
    <source>
        <dbReference type="Proteomes" id="UP001162162"/>
    </source>
</evidence>
<dbReference type="GO" id="GO:0003677">
    <property type="term" value="F:DNA binding"/>
    <property type="evidence" value="ECO:0007669"/>
    <property type="project" value="InterPro"/>
</dbReference>
<dbReference type="InterPro" id="IPR002492">
    <property type="entry name" value="Transposase_Tc1-like"/>
</dbReference>
<dbReference type="AlphaFoldDB" id="A0AAV8ZDK8"/>
<dbReference type="Proteomes" id="UP001162162">
    <property type="component" value="Unassembled WGS sequence"/>
</dbReference>
<keyword evidence="3" id="KW-1185">Reference proteome</keyword>
<dbReference type="PANTHER" id="PTHR47326">
    <property type="entry name" value="TRANSPOSABLE ELEMENT TC3 TRANSPOSASE-LIKE PROTEIN"/>
    <property type="match status" value="1"/>
</dbReference>
<dbReference type="EMBL" id="JAPWTK010000005">
    <property type="protein sequence ID" value="KAJ8961444.1"/>
    <property type="molecule type" value="Genomic_DNA"/>
</dbReference>
<evidence type="ECO:0000313" key="2">
    <source>
        <dbReference type="EMBL" id="KAJ8961444.1"/>
    </source>
</evidence>
<dbReference type="InterPro" id="IPR036397">
    <property type="entry name" value="RNaseH_sf"/>
</dbReference>
<organism evidence="2 3">
    <name type="scientific">Aromia moschata</name>
    <dbReference type="NCBI Taxonomy" id="1265417"/>
    <lineage>
        <taxon>Eukaryota</taxon>
        <taxon>Metazoa</taxon>
        <taxon>Ecdysozoa</taxon>
        <taxon>Arthropoda</taxon>
        <taxon>Hexapoda</taxon>
        <taxon>Insecta</taxon>
        <taxon>Pterygota</taxon>
        <taxon>Neoptera</taxon>
        <taxon>Endopterygota</taxon>
        <taxon>Coleoptera</taxon>
        <taxon>Polyphaga</taxon>
        <taxon>Cucujiformia</taxon>
        <taxon>Chrysomeloidea</taxon>
        <taxon>Cerambycidae</taxon>
        <taxon>Cerambycinae</taxon>
        <taxon>Callichromatini</taxon>
        <taxon>Aromia</taxon>
    </lineage>
</organism>
<reference evidence="2" key="1">
    <citation type="journal article" date="2023" name="Insect Mol. Biol.">
        <title>Genome sequencing provides insights into the evolution of gene families encoding plant cell wall-degrading enzymes in longhorned beetles.</title>
        <authorList>
            <person name="Shin N.R."/>
            <person name="Okamura Y."/>
            <person name="Kirsch R."/>
            <person name="Pauchet Y."/>
        </authorList>
    </citation>
    <scope>NUCLEOTIDE SEQUENCE</scope>
    <source>
        <strain evidence="2">AMC_N1</strain>
    </source>
</reference>
<proteinExistence type="predicted"/>
<dbReference type="GO" id="GO:0006313">
    <property type="term" value="P:DNA transposition"/>
    <property type="evidence" value="ECO:0007669"/>
    <property type="project" value="InterPro"/>
</dbReference>
<comment type="caution">
    <text evidence="2">The sequence shown here is derived from an EMBL/GenBank/DDBJ whole genome shotgun (WGS) entry which is preliminary data.</text>
</comment>
<name>A0AAV8ZDK8_9CUCU</name>